<evidence type="ECO:0000313" key="2">
    <source>
        <dbReference type="Proteomes" id="UP001501444"/>
    </source>
</evidence>
<protein>
    <submittedName>
        <fullName evidence="1">Uncharacterized protein</fullName>
    </submittedName>
</protein>
<accession>A0ABN3HAM2</accession>
<comment type="caution">
    <text evidence="1">The sequence shown here is derived from an EMBL/GenBank/DDBJ whole genome shotgun (WGS) entry which is preliminary data.</text>
</comment>
<gene>
    <name evidence="1" type="ORF">GCM10010170_077110</name>
</gene>
<reference evidence="1 2" key="1">
    <citation type="journal article" date="2019" name="Int. J. Syst. Evol. Microbiol.">
        <title>The Global Catalogue of Microorganisms (GCM) 10K type strain sequencing project: providing services to taxonomists for standard genome sequencing and annotation.</title>
        <authorList>
            <consortium name="The Broad Institute Genomics Platform"/>
            <consortium name="The Broad Institute Genome Sequencing Center for Infectious Disease"/>
            <person name="Wu L."/>
            <person name="Ma J."/>
        </authorList>
    </citation>
    <scope>NUCLEOTIDE SEQUENCE [LARGE SCALE GENOMIC DNA]</scope>
    <source>
        <strain evidence="1 2">JCM 3272</strain>
    </source>
</reference>
<evidence type="ECO:0000313" key="1">
    <source>
        <dbReference type="EMBL" id="GAA2374179.1"/>
    </source>
</evidence>
<dbReference type="RefSeq" id="WP_344617575.1">
    <property type="nucleotide sequence ID" value="NZ_BAAARV010000075.1"/>
</dbReference>
<proteinExistence type="predicted"/>
<dbReference type="Proteomes" id="UP001501444">
    <property type="component" value="Unassembled WGS sequence"/>
</dbReference>
<name>A0ABN3HAM2_9ACTN</name>
<dbReference type="EMBL" id="BAAARV010000075">
    <property type="protein sequence ID" value="GAA2374179.1"/>
    <property type="molecule type" value="Genomic_DNA"/>
</dbReference>
<organism evidence="1 2">
    <name type="scientific">Dactylosporangium salmoneum</name>
    <dbReference type="NCBI Taxonomy" id="53361"/>
    <lineage>
        <taxon>Bacteria</taxon>
        <taxon>Bacillati</taxon>
        <taxon>Actinomycetota</taxon>
        <taxon>Actinomycetes</taxon>
        <taxon>Micromonosporales</taxon>
        <taxon>Micromonosporaceae</taxon>
        <taxon>Dactylosporangium</taxon>
    </lineage>
</organism>
<sequence>MTQTRRYRYVGPAELRDLPATVDAVAVDAPGALAKVVFRRCPACGERNVVRDGDFTCALCDGDLPARWNFA</sequence>
<keyword evidence="2" id="KW-1185">Reference proteome</keyword>